<dbReference type="OrthoDB" id="5818519at2"/>
<dbReference type="InterPro" id="IPR020449">
    <property type="entry name" value="Tscrpt_reg_AraC-type_HTH"/>
</dbReference>
<dbReference type="GO" id="GO:0003700">
    <property type="term" value="F:DNA-binding transcription factor activity"/>
    <property type="evidence" value="ECO:0007669"/>
    <property type="project" value="InterPro"/>
</dbReference>
<name>A0A557PH83_9VIBR</name>
<protein>
    <submittedName>
        <fullName evidence="5">Helix-turn-helix transcriptional regulator</fullName>
    </submittedName>
</protein>
<dbReference type="RefSeq" id="WP_144229762.1">
    <property type="nucleotide sequence ID" value="NZ_CANNCB010000004.1"/>
</dbReference>
<evidence type="ECO:0000256" key="3">
    <source>
        <dbReference type="ARBA" id="ARBA00023163"/>
    </source>
</evidence>
<evidence type="ECO:0000259" key="4">
    <source>
        <dbReference type="PROSITE" id="PS01124"/>
    </source>
</evidence>
<dbReference type="InterPro" id="IPR009057">
    <property type="entry name" value="Homeodomain-like_sf"/>
</dbReference>
<keyword evidence="3" id="KW-0804">Transcription</keyword>
<dbReference type="SUPFAM" id="SSF46689">
    <property type="entry name" value="Homeodomain-like"/>
    <property type="match status" value="2"/>
</dbReference>
<dbReference type="SMART" id="SM00342">
    <property type="entry name" value="HTH_ARAC"/>
    <property type="match status" value="1"/>
</dbReference>
<sequence>MFSDCESFPPKKLDIPWLGGSFSDLPQSVQRGFRNHFDLLETANNVSMLTEGKIQTSIYYLNSDKYLQVECALIICKNLNKKLIIIHHHKIMDYIANSPCVLFCLDIESKPVNILVEQLQTHFYHEYSNQVDNQDTSDAPSSQQPFEQVPLNNDFTRKLMVCLDHIQVNLHEPIKIETLATMCHCSTYYFSRQFHCVVGMSFRNYVSLKRTEMAKHMLLTRPSEKISSIAFQCGFRDEAYFTRHFKKKVGITPSSYRQKYLQSN</sequence>
<dbReference type="PANTHER" id="PTHR43280:SF2">
    <property type="entry name" value="HTH-TYPE TRANSCRIPTIONAL REGULATOR EXSA"/>
    <property type="match status" value="1"/>
</dbReference>
<dbReference type="PROSITE" id="PS01124">
    <property type="entry name" value="HTH_ARAC_FAMILY_2"/>
    <property type="match status" value="1"/>
</dbReference>
<accession>A0A557PH83</accession>
<gene>
    <name evidence="5" type="ORF">FOF44_00745</name>
</gene>
<dbReference type="PANTHER" id="PTHR43280">
    <property type="entry name" value="ARAC-FAMILY TRANSCRIPTIONAL REGULATOR"/>
    <property type="match status" value="1"/>
</dbReference>
<proteinExistence type="predicted"/>
<keyword evidence="1" id="KW-0805">Transcription regulation</keyword>
<evidence type="ECO:0000313" key="6">
    <source>
        <dbReference type="Proteomes" id="UP000319828"/>
    </source>
</evidence>
<organism evidence="5 6">
    <name type="scientific">Vibrio algivorus</name>
    <dbReference type="NCBI Taxonomy" id="1667024"/>
    <lineage>
        <taxon>Bacteria</taxon>
        <taxon>Pseudomonadati</taxon>
        <taxon>Pseudomonadota</taxon>
        <taxon>Gammaproteobacteria</taxon>
        <taxon>Vibrionales</taxon>
        <taxon>Vibrionaceae</taxon>
        <taxon>Vibrio</taxon>
    </lineage>
</organism>
<dbReference type="GO" id="GO:0043565">
    <property type="term" value="F:sequence-specific DNA binding"/>
    <property type="evidence" value="ECO:0007669"/>
    <property type="project" value="InterPro"/>
</dbReference>
<evidence type="ECO:0000256" key="1">
    <source>
        <dbReference type="ARBA" id="ARBA00023015"/>
    </source>
</evidence>
<dbReference type="EMBL" id="VMKJ01000001">
    <property type="protein sequence ID" value="TVO40019.1"/>
    <property type="molecule type" value="Genomic_DNA"/>
</dbReference>
<dbReference type="Proteomes" id="UP000319828">
    <property type="component" value="Unassembled WGS sequence"/>
</dbReference>
<dbReference type="Gene3D" id="1.10.10.60">
    <property type="entry name" value="Homeodomain-like"/>
    <property type="match status" value="2"/>
</dbReference>
<feature type="domain" description="HTH araC/xylS-type" evidence="4">
    <location>
        <begin position="160"/>
        <end position="259"/>
    </location>
</feature>
<dbReference type="Pfam" id="PF12833">
    <property type="entry name" value="HTH_18"/>
    <property type="match status" value="1"/>
</dbReference>
<reference evidence="5 6" key="1">
    <citation type="submission" date="2019-07" db="EMBL/GenBank/DDBJ databases">
        <title>The draft genome sequence of Vibrio algivorus M1486.</title>
        <authorList>
            <person name="Meng X."/>
        </authorList>
    </citation>
    <scope>NUCLEOTIDE SEQUENCE [LARGE SCALE GENOMIC DNA]</scope>
    <source>
        <strain evidence="5 6">M1486</strain>
    </source>
</reference>
<dbReference type="PRINTS" id="PR00032">
    <property type="entry name" value="HTHARAC"/>
</dbReference>
<evidence type="ECO:0000313" key="5">
    <source>
        <dbReference type="EMBL" id="TVO40019.1"/>
    </source>
</evidence>
<keyword evidence="2" id="KW-0238">DNA-binding</keyword>
<dbReference type="AlphaFoldDB" id="A0A557PH83"/>
<evidence type="ECO:0000256" key="2">
    <source>
        <dbReference type="ARBA" id="ARBA00023125"/>
    </source>
</evidence>
<dbReference type="InterPro" id="IPR018060">
    <property type="entry name" value="HTH_AraC"/>
</dbReference>
<comment type="caution">
    <text evidence="5">The sequence shown here is derived from an EMBL/GenBank/DDBJ whole genome shotgun (WGS) entry which is preliminary data.</text>
</comment>